<dbReference type="OrthoDB" id="1744779at2759"/>
<dbReference type="PANTHER" id="PTHR10775:SF158">
    <property type="entry name" value="TNP2-LIKE TRANSPOSON PROTEIN"/>
    <property type="match status" value="1"/>
</dbReference>
<protein>
    <recommendedName>
        <fullName evidence="4">Transposase-associated domain-containing protein</fullName>
    </recommendedName>
</protein>
<feature type="region of interest" description="Disordered" evidence="1">
    <location>
        <begin position="1"/>
        <end position="24"/>
    </location>
</feature>
<keyword evidence="3" id="KW-1185">Reference proteome</keyword>
<dbReference type="EMBL" id="QJKJ01008980">
    <property type="protein sequence ID" value="RDX78055.1"/>
    <property type="molecule type" value="Genomic_DNA"/>
</dbReference>
<dbReference type="Pfam" id="PF02992">
    <property type="entry name" value="Transposase_21"/>
    <property type="match status" value="1"/>
</dbReference>
<dbReference type="InterPro" id="IPR004242">
    <property type="entry name" value="Transposase_21"/>
</dbReference>
<dbReference type="AlphaFoldDB" id="A0A371FIB0"/>
<sequence>MAPTNTEATIKPLQNGNPVLNNMPNKENEEIDDLVRDCNQKLYEGDQKYSKLSFLLRLYHIKCLCDVIDKAMKMILELLKDAFEYANIPNSFYEAKKIIYKFGLNYTKIDVCLRNCMFYWGEDENLEICKHCKKSRWKAKGTNDKKKLHTKVLRYFSLKPRLQSNLDGLLRHPRDAKAWRSFDQLYPEFALEPRNFRRQLPSIVEPHFGPIVLAFDFLWPLDFASGPMRRNSRNEFNLHSGPIQ</sequence>
<accession>A0A371FIB0</accession>
<reference evidence="2" key="1">
    <citation type="submission" date="2018-05" db="EMBL/GenBank/DDBJ databases">
        <title>Draft genome of Mucuna pruriens seed.</title>
        <authorList>
            <person name="Nnadi N.E."/>
            <person name="Vos R."/>
            <person name="Hasami M.H."/>
            <person name="Devisetty U.K."/>
            <person name="Aguiy J.C."/>
        </authorList>
    </citation>
    <scope>NUCLEOTIDE SEQUENCE [LARGE SCALE GENOMIC DNA]</scope>
    <source>
        <strain evidence="2">JCA_2017</strain>
    </source>
</reference>
<gene>
    <name evidence="2" type="ORF">CR513_41732</name>
</gene>
<proteinExistence type="predicted"/>
<evidence type="ECO:0000313" key="3">
    <source>
        <dbReference type="Proteomes" id="UP000257109"/>
    </source>
</evidence>
<evidence type="ECO:0000256" key="1">
    <source>
        <dbReference type="SAM" id="MobiDB-lite"/>
    </source>
</evidence>
<comment type="caution">
    <text evidence="2">The sequence shown here is derived from an EMBL/GenBank/DDBJ whole genome shotgun (WGS) entry which is preliminary data.</text>
</comment>
<organism evidence="2 3">
    <name type="scientific">Mucuna pruriens</name>
    <name type="common">Velvet bean</name>
    <name type="synonym">Dolichos pruriens</name>
    <dbReference type="NCBI Taxonomy" id="157652"/>
    <lineage>
        <taxon>Eukaryota</taxon>
        <taxon>Viridiplantae</taxon>
        <taxon>Streptophyta</taxon>
        <taxon>Embryophyta</taxon>
        <taxon>Tracheophyta</taxon>
        <taxon>Spermatophyta</taxon>
        <taxon>Magnoliopsida</taxon>
        <taxon>eudicotyledons</taxon>
        <taxon>Gunneridae</taxon>
        <taxon>Pentapetalae</taxon>
        <taxon>rosids</taxon>
        <taxon>fabids</taxon>
        <taxon>Fabales</taxon>
        <taxon>Fabaceae</taxon>
        <taxon>Papilionoideae</taxon>
        <taxon>50 kb inversion clade</taxon>
        <taxon>NPAAA clade</taxon>
        <taxon>indigoferoid/millettioid clade</taxon>
        <taxon>Phaseoleae</taxon>
        <taxon>Mucuna</taxon>
    </lineage>
</organism>
<evidence type="ECO:0008006" key="4">
    <source>
        <dbReference type="Google" id="ProtNLM"/>
    </source>
</evidence>
<name>A0A371FIB0_MUCPR</name>
<feature type="non-terminal residue" evidence="2">
    <location>
        <position position="1"/>
    </location>
</feature>
<dbReference type="PANTHER" id="PTHR10775">
    <property type="entry name" value="OS08G0208400 PROTEIN"/>
    <property type="match status" value="1"/>
</dbReference>
<dbReference type="Proteomes" id="UP000257109">
    <property type="component" value="Unassembled WGS sequence"/>
</dbReference>
<evidence type="ECO:0000313" key="2">
    <source>
        <dbReference type="EMBL" id="RDX78055.1"/>
    </source>
</evidence>